<dbReference type="KEGG" id="rlc:K227x_32890"/>
<reference evidence="2 3" key="1">
    <citation type="submission" date="2019-02" db="EMBL/GenBank/DDBJ databases">
        <title>Deep-cultivation of Planctomycetes and their phenomic and genomic characterization uncovers novel biology.</title>
        <authorList>
            <person name="Wiegand S."/>
            <person name="Jogler M."/>
            <person name="Boedeker C."/>
            <person name="Pinto D."/>
            <person name="Vollmers J."/>
            <person name="Rivas-Marin E."/>
            <person name="Kohn T."/>
            <person name="Peeters S.H."/>
            <person name="Heuer A."/>
            <person name="Rast P."/>
            <person name="Oberbeckmann S."/>
            <person name="Bunk B."/>
            <person name="Jeske O."/>
            <person name="Meyerdierks A."/>
            <person name="Storesund J.E."/>
            <person name="Kallscheuer N."/>
            <person name="Luecker S."/>
            <person name="Lage O.M."/>
            <person name="Pohl T."/>
            <person name="Merkel B.J."/>
            <person name="Hornburger P."/>
            <person name="Mueller R.-W."/>
            <person name="Bruemmer F."/>
            <person name="Labrenz M."/>
            <person name="Spormann A.M."/>
            <person name="Op den Camp H."/>
            <person name="Overmann J."/>
            <person name="Amann R."/>
            <person name="Jetten M.S.M."/>
            <person name="Mascher T."/>
            <person name="Medema M.H."/>
            <person name="Devos D.P."/>
            <person name="Kaster A.-K."/>
            <person name="Ovreas L."/>
            <person name="Rohde M."/>
            <person name="Galperin M.Y."/>
            <person name="Jogler C."/>
        </authorList>
    </citation>
    <scope>NUCLEOTIDE SEQUENCE [LARGE SCALE GENOMIC DNA]</scope>
    <source>
        <strain evidence="2 3">K22_7</strain>
    </source>
</reference>
<sequence>MPETSRTEIHLTRLVWLATANLVAMTVLAIALVVGLLPKIERAVAVSERTEARFDEFADSVQPVLSASAGVAIDGIKAMDVERLSEQFDEHSDTLLDAAAQRAKRYLEGD</sequence>
<dbReference type="EMBL" id="CP036525">
    <property type="protein sequence ID" value="QDT04892.1"/>
    <property type="molecule type" value="Genomic_DNA"/>
</dbReference>
<proteinExistence type="predicted"/>
<keyword evidence="1" id="KW-1133">Transmembrane helix</keyword>
<dbReference type="AlphaFoldDB" id="A0A517NCM4"/>
<evidence type="ECO:0000256" key="1">
    <source>
        <dbReference type="SAM" id="Phobius"/>
    </source>
</evidence>
<organism evidence="2 3">
    <name type="scientific">Rubripirellula lacrimiformis</name>
    <dbReference type="NCBI Taxonomy" id="1930273"/>
    <lineage>
        <taxon>Bacteria</taxon>
        <taxon>Pseudomonadati</taxon>
        <taxon>Planctomycetota</taxon>
        <taxon>Planctomycetia</taxon>
        <taxon>Pirellulales</taxon>
        <taxon>Pirellulaceae</taxon>
        <taxon>Rubripirellula</taxon>
    </lineage>
</organism>
<evidence type="ECO:0000313" key="3">
    <source>
        <dbReference type="Proteomes" id="UP000318538"/>
    </source>
</evidence>
<dbReference type="OrthoDB" id="286753at2"/>
<dbReference type="Proteomes" id="UP000318538">
    <property type="component" value="Chromosome"/>
</dbReference>
<accession>A0A517NCM4</accession>
<gene>
    <name evidence="2" type="ORF">K227x_32890</name>
</gene>
<keyword evidence="3" id="KW-1185">Reference proteome</keyword>
<evidence type="ECO:0000313" key="2">
    <source>
        <dbReference type="EMBL" id="QDT04892.1"/>
    </source>
</evidence>
<protein>
    <submittedName>
        <fullName evidence="2">Uncharacterized protein</fullName>
    </submittedName>
</protein>
<feature type="transmembrane region" description="Helical" evidence="1">
    <location>
        <begin position="14"/>
        <end position="37"/>
    </location>
</feature>
<dbReference type="RefSeq" id="WP_145170719.1">
    <property type="nucleotide sequence ID" value="NZ_CP036525.1"/>
</dbReference>
<keyword evidence="1" id="KW-0812">Transmembrane</keyword>
<keyword evidence="1" id="KW-0472">Membrane</keyword>
<name>A0A517NCM4_9BACT</name>